<comment type="caution">
    <text evidence="3">Lacks conserved residue(s) required for the propagation of feature annotation.</text>
</comment>
<keyword evidence="2 3" id="KW-0949">S-adenosyl-L-methionine</keyword>
<keyword evidence="1 3" id="KW-0808">Transferase</keyword>
<gene>
    <name evidence="3 6" type="primary">cmoA</name>
    <name evidence="6" type="ORF">DUE52_22940</name>
</gene>
<comment type="caution">
    <text evidence="6">The sequence shown here is derived from an EMBL/GenBank/DDBJ whole genome shotgun (WGS) entry which is preliminary data.</text>
</comment>
<proteinExistence type="inferred from homology"/>
<dbReference type="GO" id="GO:0016743">
    <property type="term" value="F:carboxyl- or carbamoyltransferase activity"/>
    <property type="evidence" value="ECO:0007669"/>
    <property type="project" value="UniProtKB-UniRule"/>
</dbReference>
<organism evidence="6 7">
    <name type="scientific">Larkinella punicea</name>
    <dbReference type="NCBI Taxonomy" id="2315727"/>
    <lineage>
        <taxon>Bacteria</taxon>
        <taxon>Pseudomonadati</taxon>
        <taxon>Bacteroidota</taxon>
        <taxon>Cytophagia</taxon>
        <taxon>Cytophagales</taxon>
        <taxon>Spirosomataceae</taxon>
        <taxon>Larkinella</taxon>
    </lineage>
</organism>
<dbReference type="HAMAP" id="MF_01589">
    <property type="entry name" value="Cx_SAM_synthase"/>
    <property type="match status" value="1"/>
</dbReference>
<feature type="binding site" evidence="3 4">
    <location>
        <position position="48"/>
    </location>
    <ligand>
        <name>S-adenosyl-L-methionine</name>
        <dbReference type="ChEBI" id="CHEBI:59789"/>
    </ligand>
</feature>
<dbReference type="EC" id="2.1.3.-" evidence="3"/>
<dbReference type="PANTHER" id="PTHR43861">
    <property type="entry name" value="TRANS-ACONITATE 2-METHYLTRANSFERASE-RELATED"/>
    <property type="match status" value="1"/>
</dbReference>
<dbReference type="InterPro" id="IPR041698">
    <property type="entry name" value="Methyltransf_25"/>
</dbReference>
<dbReference type="GO" id="GO:1904047">
    <property type="term" value="F:S-adenosyl-L-methionine binding"/>
    <property type="evidence" value="ECO:0007669"/>
    <property type="project" value="UniProtKB-UniRule"/>
</dbReference>
<name>A0A368JKU4_9BACT</name>
<comment type="similarity">
    <text evidence="3">Belongs to the class I-like SAM-binding methyltransferase superfamily. Cx-SAM synthase family.</text>
</comment>
<reference evidence="6 7" key="1">
    <citation type="submission" date="2018-07" db="EMBL/GenBank/DDBJ databases">
        <title>Genome analysis of Larkinella rosea.</title>
        <authorList>
            <person name="Zhou Z."/>
            <person name="Wang G."/>
        </authorList>
    </citation>
    <scope>NUCLEOTIDE SEQUENCE [LARGE SCALE GENOMIC DNA]</scope>
    <source>
        <strain evidence="7">zzj9</strain>
    </source>
</reference>
<dbReference type="EMBL" id="QOWE01000021">
    <property type="protein sequence ID" value="RCR67173.1"/>
    <property type="molecule type" value="Genomic_DNA"/>
</dbReference>
<feature type="domain" description="Methyltransferase" evidence="5">
    <location>
        <begin position="69"/>
        <end position="167"/>
    </location>
</feature>
<feature type="binding site" evidence="3">
    <location>
        <position position="208"/>
    </location>
    <ligand>
        <name>S-adenosyl-L-methionine</name>
        <dbReference type="ChEBI" id="CHEBI:59789"/>
    </ligand>
</feature>
<dbReference type="PANTHER" id="PTHR43861:SF2">
    <property type="entry name" value="CARBOXY-S-ADENOSYL-L-METHIONINE SYNTHASE"/>
    <property type="match status" value="1"/>
</dbReference>
<dbReference type="GO" id="GO:0002098">
    <property type="term" value="P:tRNA wobble uridine modification"/>
    <property type="evidence" value="ECO:0007669"/>
    <property type="project" value="InterPro"/>
</dbReference>
<dbReference type="InterPro" id="IPR029063">
    <property type="entry name" value="SAM-dependent_MTases_sf"/>
</dbReference>
<comment type="function">
    <text evidence="3">Catalyzes the conversion of S-adenosyl-L-methionine (SAM) to carboxy-S-adenosyl-L-methionine (Cx-SAM).</text>
</comment>
<feature type="binding site" evidence="3 4">
    <location>
        <begin position="73"/>
        <end position="75"/>
    </location>
    <ligand>
        <name>S-adenosyl-L-methionine</name>
        <dbReference type="ChEBI" id="CHEBI:59789"/>
    </ligand>
</feature>
<evidence type="ECO:0000313" key="7">
    <source>
        <dbReference type="Proteomes" id="UP000253383"/>
    </source>
</evidence>
<dbReference type="OrthoDB" id="9779941at2"/>
<evidence type="ECO:0000256" key="1">
    <source>
        <dbReference type="ARBA" id="ARBA00022679"/>
    </source>
</evidence>
<evidence type="ECO:0000256" key="4">
    <source>
        <dbReference type="PIRSR" id="PIRSR006325-1"/>
    </source>
</evidence>
<dbReference type="Proteomes" id="UP000253383">
    <property type="component" value="Unassembled WGS sequence"/>
</dbReference>
<dbReference type="Gene3D" id="3.40.50.150">
    <property type="entry name" value="Vaccinia Virus protein VP39"/>
    <property type="match status" value="1"/>
</dbReference>
<dbReference type="SUPFAM" id="SSF53335">
    <property type="entry name" value="S-adenosyl-L-methionine-dependent methyltransferases"/>
    <property type="match status" value="1"/>
</dbReference>
<protein>
    <recommendedName>
        <fullName evidence="3">Carboxy-S-adenosyl-L-methionine synthase</fullName>
        <shortName evidence="3">Cx-SAM synthase</shortName>
        <ecNumber evidence="3">2.1.3.-</ecNumber>
    </recommendedName>
</protein>
<evidence type="ECO:0000259" key="5">
    <source>
        <dbReference type="Pfam" id="PF13649"/>
    </source>
</evidence>
<sequence length="256" mass="29457">MTQANTHLQAFRHDTVFKEEISKVSDFKFGQTVANVFDDMVNRSVPFYEEIQRMIGELAVDYTQPGTDVYDLGCSTGTTLINMNRRIPNDIRFIGIDDSAEMLKKCEVKLQELGISRPYELLAGDIQQDVAIGNASVVVLCLTLQFIRPIHRQKVLKKIFDGLVPGGALILVEKILTEDHQFNRDYITYYYDYKRRQHYSDLEIAQKREALENVLIPYKLSENRLLLQETGFSHVETFFQWYNFAGIIAVKNQAAS</sequence>
<keyword evidence="7" id="KW-1185">Reference proteome</keyword>
<feature type="binding site" evidence="3 4">
    <location>
        <begin position="125"/>
        <end position="126"/>
    </location>
    <ligand>
        <name>S-adenosyl-L-methionine</name>
        <dbReference type="ChEBI" id="CHEBI:59789"/>
    </ligand>
</feature>
<dbReference type="InterPro" id="IPR005271">
    <property type="entry name" value="CmoA"/>
</dbReference>
<comment type="catalytic activity">
    <reaction evidence="3">
        <text>prephenate + S-adenosyl-L-methionine = carboxy-S-adenosyl-L-methionine + 3-phenylpyruvate + H2O</text>
        <dbReference type="Rhea" id="RHEA:51692"/>
        <dbReference type="ChEBI" id="CHEBI:15377"/>
        <dbReference type="ChEBI" id="CHEBI:18005"/>
        <dbReference type="ChEBI" id="CHEBI:29934"/>
        <dbReference type="ChEBI" id="CHEBI:59789"/>
        <dbReference type="ChEBI" id="CHEBI:134278"/>
    </reaction>
</comment>
<dbReference type="PIRSF" id="PIRSF006325">
    <property type="entry name" value="MeTrfase_bac"/>
    <property type="match status" value="1"/>
</dbReference>
<dbReference type="RefSeq" id="WP_114408405.1">
    <property type="nucleotide sequence ID" value="NZ_QOWE01000021.1"/>
</dbReference>
<dbReference type="NCBIfam" id="TIGR00740">
    <property type="entry name" value="carboxy-S-adenosyl-L-methionine synthase CmoA"/>
    <property type="match status" value="1"/>
</dbReference>
<dbReference type="CDD" id="cd02440">
    <property type="entry name" value="AdoMet_MTases"/>
    <property type="match status" value="1"/>
</dbReference>
<accession>A0A368JKU4</accession>
<evidence type="ECO:0000256" key="3">
    <source>
        <dbReference type="HAMAP-Rule" id="MF_01589"/>
    </source>
</evidence>
<dbReference type="Pfam" id="PF13649">
    <property type="entry name" value="Methyltransf_25"/>
    <property type="match status" value="1"/>
</dbReference>
<evidence type="ECO:0000313" key="6">
    <source>
        <dbReference type="EMBL" id="RCR67173.1"/>
    </source>
</evidence>
<dbReference type="AlphaFoldDB" id="A0A368JKU4"/>
<evidence type="ECO:0000256" key="2">
    <source>
        <dbReference type="ARBA" id="ARBA00022691"/>
    </source>
</evidence>